<protein>
    <recommendedName>
        <fullName evidence="3">G domain-containing protein</fullName>
    </recommendedName>
</protein>
<dbReference type="Gene3D" id="3.40.50.300">
    <property type="entry name" value="P-loop containing nucleotide triphosphate hydrolases"/>
    <property type="match status" value="1"/>
</dbReference>
<dbReference type="AlphaFoldDB" id="A0AAE0P531"/>
<accession>A0AAE0P531</accession>
<reference evidence="4" key="2">
    <citation type="submission" date="2023-06" db="EMBL/GenBank/DDBJ databases">
        <authorList>
            <consortium name="Lawrence Berkeley National Laboratory"/>
            <person name="Haridas S."/>
            <person name="Hensen N."/>
            <person name="Bonometti L."/>
            <person name="Westerberg I."/>
            <person name="Brannstrom I.O."/>
            <person name="Guillou S."/>
            <person name="Cros-Aarteil S."/>
            <person name="Calhoun S."/>
            <person name="Kuo A."/>
            <person name="Mondo S."/>
            <person name="Pangilinan J."/>
            <person name="Riley R."/>
            <person name="LaButti K."/>
            <person name="Andreopoulos B."/>
            <person name="Lipzen A."/>
            <person name="Chen C."/>
            <person name="Yanf M."/>
            <person name="Daum C."/>
            <person name="Ng V."/>
            <person name="Clum A."/>
            <person name="Steindorff A."/>
            <person name="Ohm R."/>
            <person name="Martin F."/>
            <person name="Silar P."/>
            <person name="Natvig D."/>
            <person name="Lalanne C."/>
            <person name="Gautier V."/>
            <person name="Ament-velasquez S.L."/>
            <person name="Kruys A."/>
            <person name="Hutchinson M.I."/>
            <person name="Powell A.J."/>
            <person name="Barry K."/>
            <person name="Miller A.N."/>
            <person name="Grigoriev I.V."/>
            <person name="Debuchy R."/>
            <person name="Gladieux P."/>
            <person name="Thoren M.H."/>
            <person name="Johannesson H."/>
        </authorList>
    </citation>
    <scope>NUCLEOTIDE SEQUENCE</scope>
    <source>
        <strain evidence="4">CBS 232.78</strain>
    </source>
</reference>
<evidence type="ECO:0000313" key="4">
    <source>
        <dbReference type="EMBL" id="KAK3393392.1"/>
    </source>
</evidence>
<keyword evidence="1" id="KW-0175">Coiled coil</keyword>
<evidence type="ECO:0000259" key="3">
    <source>
        <dbReference type="Pfam" id="PF01926"/>
    </source>
</evidence>
<evidence type="ECO:0000313" key="5">
    <source>
        <dbReference type="Proteomes" id="UP001285441"/>
    </source>
</evidence>
<feature type="coiled-coil region" evidence="1">
    <location>
        <begin position="297"/>
        <end position="388"/>
    </location>
</feature>
<keyword evidence="5" id="KW-1185">Reference proteome</keyword>
<comment type="caution">
    <text evidence="4">The sequence shown here is derived from an EMBL/GenBank/DDBJ whole genome shotgun (WGS) entry which is preliminary data.</text>
</comment>
<dbReference type="GO" id="GO:0005525">
    <property type="term" value="F:GTP binding"/>
    <property type="evidence" value="ECO:0007669"/>
    <property type="project" value="InterPro"/>
</dbReference>
<organism evidence="4 5">
    <name type="scientific">Podospora didyma</name>
    <dbReference type="NCBI Taxonomy" id="330526"/>
    <lineage>
        <taxon>Eukaryota</taxon>
        <taxon>Fungi</taxon>
        <taxon>Dikarya</taxon>
        <taxon>Ascomycota</taxon>
        <taxon>Pezizomycotina</taxon>
        <taxon>Sordariomycetes</taxon>
        <taxon>Sordariomycetidae</taxon>
        <taxon>Sordariales</taxon>
        <taxon>Podosporaceae</taxon>
        <taxon>Podospora</taxon>
    </lineage>
</organism>
<evidence type="ECO:0000256" key="2">
    <source>
        <dbReference type="SAM" id="MobiDB-lite"/>
    </source>
</evidence>
<feature type="domain" description="G" evidence="3">
    <location>
        <begin position="80"/>
        <end position="144"/>
    </location>
</feature>
<evidence type="ECO:0000256" key="1">
    <source>
        <dbReference type="SAM" id="Coils"/>
    </source>
</evidence>
<dbReference type="SUPFAM" id="SSF52540">
    <property type="entry name" value="P-loop containing nucleoside triphosphate hydrolases"/>
    <property type="match status" value="1"/>
</dbReference>
<dbReference type="CDD" id="cd00882">
    <property type="entry name" value="Ras_like_GTPase"/>
    <property type="match status" value="1"/>
</dbReference>
<proteinExistence type="predicted"/>
<feature type="region of interest" description="Disordered" evidence="2">
    <location>
        <begin position="1"/>
        <end position="28"/>
    </location>
</feature>
<sequence>MDPKRHSFRNTMPSSRPQPLVRAMTPPLEKRSMNELVAEIPMSSGVVMGMPSRSGAEAEAPPDETFFRNGLEARQTDVFIAVMGVTGSGKSTFISMLANDGATVKVGHGLQGCTQSVTSYLYKYSRDVNVYLIDTPGFDDTNRDDADILRDIAFWLSESLKSDVKLSGILYLHRITDPRMAGSAKRNLLMFKKLCGNEALKNVILVTTMWEKVNRTEGGEREKELMETEDFWGFMVKNGSRVERHYNSRTSAKALVSKFIKEKKIELTIQDEMVTKGRHLDQTDAGMTLDGELAKEREKWEQRAAQQKADMEEALRLRDEQLAQVLREEREKSEAKAKKLHEERELLKVNLDGLRREAEARTRLMLEKQQAKLKEENDQRTLEMLQDQQYQIRRQAEQIMALQGDRSIVPRVRSHPGQNRIQECRSLTLIDDAYFFCGPNHCASTLPPKVKMQLGNRQLDDTPGNKGVFGAIRKTAQSLTGYSGGIKAFALGTSDSFYIHYHQDGHCKDVSFLPDYPGLADFLKKHKKSGGKTESGCPRYVSLGINGHYFLNTKSRTIWDLPKDLIEQPWWSSNRAKAVWLGMEDTWVAQLVNGEKFHHLKGLYCSNSGKLEEKINTGFGRKRPGQRIKAMALNLTNPESFAAVWGDGGIVYNAGGRFDGFVFEEFATKNFGTSFN</sequence>
<dbReference type="InterPro" id="IPR006073">
    <property type="entry name" value="GTP-bd"/>
</dbReference>
<reference evidence="4" key="1">
    <citation type="journal article" date="2023" name="Mol. Phylogenet. Evol.">
        <title>Genome-scale phylogeny and comparative genomics of the fungal order Sordariales.</title>
        <authorList>
            <person name="Hensen N."/>
            <person name="Bonometti L."/>
            <person name="Westerberg I."/>
            <person name="Brannstrom I.O."/>
            <person name="Guillou S."/>
            <person name="Cros-Aarteil S."/>
            <person name="Calhoun S."/>
            <person name="Haridas S."/>
            <person name="Kuo A."/>
            <person name="Mondo S."/>
            <person name="Pangilinan J."/>
            <person name="Riley R."/>
            <person name="LaButti K."/>
            <person name="Andreopoulos B."/>
            <person name="Lipzen A."/>
            <person name="Chen C."/>
            <person name="Yan M."/>
            <person name="Daum C."/>
            <person name="Ng V."/>
            <person name="Clum A."/>
            <person name="Steindorff A."/>
            <person name="Ohm R.A."/>
            <person name="Martin F."/>
            <person name="Silar P."/>
            <person name="Natvig D.O."/>
            <person name="Lalanne C."/>
            <person name="Gautier V."/>
            <person name="Ament-Velasquez S.L."/>
            <person name="Kruys A."/>
            <person name="Hutchinson M.I."/>
            <person name="Powell A.J."/>
            <person name="Barry K."/>
            <person name="Miller A.N."/>
            <person name="Grigoriev I.V."/>
            <person name="Debuchy R."/>
            <person name="Gladieux P."/>
            <person name="Hiltunen Thoren M."/>
            <person name="Johannesson H."/>
        </authorList>
    </citation>
    <scope>NUCLEOTIDE SEQUENCE</scope>
    <source>
        <strain evidence="4">CBS 232.78</strain>
    </source>
</reference>
<dbReference type="InterPro" id="IPR027417">
    <property type="entry name" value="P-loop_NTPase"/>
</dbReference>
<dbReference type="Proteomes" id="UP001285441">
    <property type="component" value="Unassembled WGS sequence"/>
</dbReference>
<dbReference type="Pfam" id="PF01926">
    <property type="entry name" value="MMR_HSR1"/>
    <property type="match status" value="1"/>
</dbReference>
<gene>
    <name evidence="4" type="ORF">B0H63DRAFT_458124</name>
</gene>
<name>A0AAE0P531_9PEZI</name>
<dbReference type="EMBL" id="JAULSW010000001">
    <property type="protein sequence ID" value="KAK3393392.1"/>
    <property type="molecule type" value="Genomic_DNA"/>
</dbReference>